<protein>
    <submittedName>
        <fullName evidence="1">Transposase</fullName>
    </submittedName>
</protein>
<evidence type="ECO:0000313" key="2">
    <source>
        <dbReference type="Proteomes" id="UP000682782"/>
    </source>
</evidence>
<reference evidence="1" key="1">
    <citation type="submission" date="2021-01" db="EMBL/GenBank/DDBJ databases">
        <title>Complete genome sequence of Clostridiales bacterium R-7.</title>
        <authorList>
            <person name="Mahoney-Kurpe S.C."/>
            <person name="Palevich N."/>
            <person name="Koike S."/>
            <person name="Moon C.D."/>
            <person name="Attwood G.T."/>
        </authorList>
    </citation>
    <scope>NUCLEOTIDE SEQUENCE</scope>
    <source>
        <strain evidence="1">R-7</strain>
    </source>
</reference>
<sequence length="249" mass="29045">MPRTARIKSVSGYYHVIARGIGKQVLFEDDEDHLFFLKMLKTYVSEGAFSVIAFCLMENHVHLLMKADEGVDRIMQKLQSTYAAYYNKKYDRTGHLYQDRYRSKPIESDLYLLTAVRYIHNNPAKAGICLPDRYRWSSWRCYSGVIQTFIDTEYVLHLLGGREGFLKYSSVVCTDEEDDGYFEFENARKSDNTAMSVIHDVLHLESGTQIQKMDRTNRDKCLRILRDQGLSIRQIERLTGIPRSIIMRV</sequence>
<evidence type="ECO:0000313" key="1">
    <source>
        <dbReference type="EMBL" id="QUC68227.1"/>
    </source>
</evidence>
<name>A0AC61MYS0_9FIRM</name>
<organism evidence="1 2">
    <name type="scientific">Aristaeella hokkaidonensis</name>
    <dbReference type="NCBI Taxonomy" id="3046382"/>
    <lineage>
        <taxon>Bacteria</taxon>
        <taxon>Bacillati</taxon>
        <taxon>Bacillota</taxon>
        <taxon>Clostridia</taxon>
        <taxon>Eubacteriales</taxon>
        <taxon>Aristaeellaceae</taxon>
        <taxon>Aristaeella</taxon>
    </lineage>
</organism>
<keyword evidence="2" id="KW-1185">Reference proteome</keyword>
<dbReference type="Proteomes" id="UP000682782">
    <property type="component" value="Chromosome"/>
</dbReference>
<gene>
    <name evidence="1" type="ORF">JYE49_05905</name>
</gene>
<dbReference type="EMBL" id="CP068393">
    <property type="protein sequence ID" value="QUC68227.1"/>
    <property type="molecule type" value="Genomic_DNA"/>
</dbReference>
<accession>A0AC61MYS0</accession>
<proteinExistence type="predicted"/>